<dbReference type="Gene3D" id="2.60.40.1120">
    <property type="entry name" value="Carboxypeptidase-like, regulatory domain"/>
    <property type="match status" value="1"/>
</dbReference>
<keyword evidence="1" id="KW-0472">Membrane</keyword>
<keyword evidence="1" id="KW-0812">Transmembrane</keyword>
<gene>
    <name evidence="2" type="ORF">BE18_43955</name>
</gene>
<protein>
    <recommendedName>
        <fullName evidence="4">Carboxypeptidase regulatory-like domain-containing protein</fullName>
    </recommendedName>
</protein>
<accession>A0A150RSX8</accession>
<comment type="caution">
    <text evidence="2">The sequence shown here is derived from an EMBL/GenBank/DDBJ whole genome shotgun (WGS) entry which is preliminary data.</text>
</comment>
<keyword evidence="1" id="KW-1133">Transmembrane helix</keyword>
<dbReference type="GO" id="GO:0016702">
    <property type="term" value="F:oxidoreductase activity, acting on single donors with incorporation of molecular oxygen, incorporation of two atoms of oxygen"/>
    <property type="evidence" value="ECO:0007669"/>
    <property type="project" value="InterPro"/>
</dbReference>
<sequence length="125" mass="13568">MAEQDKQPAAEADRPERRSRLDTVLAAIAALVCFLAATTLRDLGPRFLPQAPIPAPPVPAWVEGRAADLTATVRDEQGRPLPDATVRVFALREDRAYFAGEQRTDPAGEARFAGLPSGETWVLAY</sequence>
<evidence type="ECO:0000313" key="2">
    <source>
        <dbReference type="EMBL" id="KYF83365.1"/>
    </source>
</evidence>
<dbReference type="Proteomes" id="UP000075515">
    <property type="component" value="Unassembled WGS sequence"/>
</dbReference>
<organism evidence="2 3">
    <name type="scientific">Sorangium cellulosum</name>
    <name type="common">Polyangium cellulosum</name>
    <dbReference type="NCBI Taxonomy" id="56"/>
    <lineage>
        <taxon>Bacteria</taxon>
        <taxon>Pseudomonadati</taxon>
        <taxon>Myxococcota</taxon>
        <taxon>Polyangia</taxon>
        <taxon>Polyangiales</taxon>
        <taxon>Polyangiaceae</taxon>
        <taxon>Sorangium</taxon>
    </lineage>
</organism>
<feature type="transmembrane region" description="Helical" evidence="1">
    <location>
        <begin position="21"/>
        <end position="40"/>
    </location>
</feature>
<evidence type="ECO:0008006" key="4">
    <source>
        <dbReference type="Google" id="ProtNLM"/>
    </source>
</evidence>
<proteinExistence type="predicted"/>
<evidence type="ECO:0000256" key="1">
    <source>
        <dbReference type="SAM" id="Phobius"/>
    </source>
</evidence>
<dbReference type="GO" id="GO:0005506">
    <property type="term" value="F:iron ion binding"/>
    <property type="evidence" value="ECO:0007669"/>
    <property type="project" value="InterPro"/>
</dbReference>
<name>A0A150RSX8_SORCE</name>
<dbReference type="SUPFAM" id="SSF49482">
    <property type="entry name" value="Aromatic compound dioxygenase"/>
    <property type="match status" value="1"/>
</dbReference>
<dbReference type="AlphaFoldDB" id="A0A150RSX8"/>
<dbReference type="EMBL" id="JEMC01003145">
    <property type="protein sequence ID" value="KYF83365.1"/>
    <property type="molecule type" value="Genomic_DNA"/>
</dbReference>
<evidence type="ECO:0000313" key="3">
    <source>
        <dbReference type="Proteomes" id="UP000075515"/>
    </source>
</evidence>
<dbReference type="InterPro" id="IPR015889">
    <property type="entry name" value="Intradiol_dOase_core"/>
</dbReference>
<reference evidence="2 3" key="1">
    <citation type="submission" date="2014-02" db="EMBL/GenBank/DDBJ databases">
        <title>The small core and large imbalanced accessory genome model reveals a collaborative survival strategy of Sorangium cellulosum strains in nature.</title>
        <authorList>
            <person name="Han K."/>
            <person name="Peng R."/>
            <person name="Blom J."/>
            <person name="Li Y.-Z."/>
        </authorList>
    </citation>
    <scope>NUCLEOTIDE SEQUENCE [LARGE SCALE GENOMIC DNA]</scope>
    <source>
        <strain evidence="2 3">So0149</strain>
    </source>
</reference>
<feature type="non-terminal residue" evidence="2">
    <location>
        <position position="125"/>
    </location>
</feature>